<evidence type="ECO:0000313" key="1">
    <source>
        <dbReference type="EMBL" id="QJA48885.1"/>
    </source>
</evidence>
<proteinExistence type="predicted"/>
<protein>
    <submittedName>
        <fullName evidence="1">Putative terminase</fullName>
    </submittedName>
</protein>
<sequence>MELDEETKEILYQCSVSTRILAKTLFPDRFNREFAEEVHGKIFDLIDGPENQIAIAAPRGWGKTSIVALALMARYILFQITPFICYINKSHEAASLQTENLKRELITNRLIRAFFGSVKPSKGDGIDFEEVFSKKSWVAYDTLVWPRGAGQQVRGVLFKNDRPGLFVIDDLEDKKKMMNDDLRKEIKNWFFSDVTEAVPQLHMNWKIIYIDTLKHEDSLLQHLLNSPDWASLRLEACDDNLKSVAPHFVSDEVIKRKWDKAVNAGETDSFFQEHRNMPISTRDSSFRQSYFRYYNLPPDKRLTENDITLFDSEVQLDQNIETVVILDPAKTVKIHSAESAIVGIGIDLNSARIYIRDIISEKMYPDEIYDAMFGMGQMLGAKVLGIEETSLNEFIKQPIKNEMFRRGSFFELIWLKARGGMKKELRIKELVPYYRGGYIYHNASCVNIKRLEQQLLMFPRSSLWDIMDCTAYIIEMLELGERYFSPTNDIDDSESEYAELDYDKPMENWRLMA</sequence>
<gene>
    <name evidence="1" type="ORF">TM448A01177_0013</name>
</gene>
<dbReference type="AlphaFoldDB" id="A0A6H1ZNN2"/>
<name>A0A6H1ZNN2_9ZZZZ</name>
<reference evidence="1" key="1">
    <citation type="submission" date="2020-03" db="EMBL/GenBank/DDBJ databases">
        <title>The deep terrestrial virosphere.</title>
        <authorList>
            <person name="Holmfeldt K."/>
            <person name="Nilsson E."/>
            <person name="Simone D."/>
            <person name="Lopez-Fernandez M."/>
            <person name="Wu X."/>
            <person name="de Brujin I."/>
            <person name="Lundin D."/>
            <person name="Andersson A."/>
            <person name="Bertilsson S."/>
            <person name="Dopson M."/>
        </authorList>
    </citation>
    <scope>NUCLEOTIDE SEQUENCE</scope>
    <source>
        <strain evidence="1">TM448A01177</strain>
    </source>
</reference>
<organism evidence="1">
    <name type="scientific">viral metagenome</name>
    <dbReference type="NCBI Taxonomy" id="1070528"/>
    <lineage>
        <taxon>unclassified sequences</taxon>
        <taxon>metagenomes</taxon>
        <taxon>organismal metagenomes</taxon>
    </lineage>
</organism>
<accession>A0A6H1ZNN2</accession>
<dbReference type="EMBL" id="MT144107">
    <property type="protein sequence ID" value="QJA48885.1"/>
    <property type="molecule type" value="Genomic_DNA"/>
</dbReference>